<dbReference type="RefSeq" id="WP_103116894.1">
    <property type="nucleotide sequence ID" value="NZ_PPFX01000066.1"/>
</dbReference>
<dbReference type="OrthoDB" id="9815354at2"/>
<evidence type="ECO:0000256" key="8">
    <source>
        <dbReference type="HAMAP-Rule" id="MF_00265"/>
    </source>
</evidence>
<dbReference type="InterPro" id="IPR002716">
    <property type="entry name" value="PIN_dom"/>
</dbReference>
<evidence type="ECO:0000256" key="7">
    <source>
        <dbReference type="ARBA" id="ARBA00038093"/>
    </source>
</evidence>
<keyword evidence="8" id="KW-0800">Toxin</keyword>
<accession>A0A2K2H5S3</accession>
<dbReference type="EC" id="3.1.-.-" evidence="8"/>
<dbReference type="EMBL" id="PPFX01000066">
    <property type="protein sequence ID" value="PNU18573.1"/>
    <property type="molecule type" value="Genomic_DNA"/>
</dbReference>
<dbReference type="PANTHER" id="PTHR33653:SF1">
    <property type="entry name" value="RIBONUCLEASE VAPC2"/>
    <property type="match status" value="1"/>
</dbReference>
<evidence type="ECO:0000259" key="9">
    <source>
        <dbReference type="Pfam" id="PF01850"/>
    </source>
</evidence>
<dbReference type="GO" id="GO:0016787">
    <property type="term" value="F:hydrolase activity"/>
    <property type="evidence" value="ECO:0007669"/>
    <property type="project" value="UniProtKB-KW"/>
</dbReference>
<keyword evidence="5 8" id="KW-0378">Hydrolase</keyword>
<dbReference type="InterPro" id="IPR050556">
    <property type="entry name" value="Type_II_TA_system_RNase"/>
</dbReference>
<dbReference type="AlphaFoldDB" id="A0A2K2H5S3"/>
<dbReference type="GO" id="GO:0090729">
    <property type="term" value="F:toxin activity"/>
    <property type="evidence" value="ECO:0007669"/>
    <property type="project" value="UniProtKB-KW"/>
</dbReference>
<evidence type="ECO:0000256" key="5">
    <source>
        <dbReference type="ARBA" id="ARBA00022801"/>
    </source>
</evidence>
<keyword evidence="4 8" id="KW-0479">Metal-binding</keyword>
<feature type="binding site" evidence="8">
    <location>
        <position position="88"/>
    </location>
    <ligand>
        <name>Mg(2+)</name>
        <dbReference type="ChEBI" id="CHEBI:18420"/>
    </ligand>
</feature>
<dbReference type="Gene3D" id="3.40.50.1010">
    <property type="entry name" value="5'-nuclease"/>
    <property type="match status" value="1"/>
</dbReference>
<dbReference type="CDD" id="cd18737">
    <property type="entry name" value="PIN_VapC4-5_FitB-like"/>
    <property type="match status" value="1"/>
</dbReference>
<gene>
    <name evidence="8" type="primary">vapC</name>
    <name evidence="10" type="ORF">C2E25_16935</name>
</gene>
<proteinExistence type="inferred from homology"/>
<evidence type="ECO:0000256" key="2">
    <source>
        <dbReference type="ARBA" id="ARBA00022649"/>
    </source>
</evidence>
<evidence type="ECO:0000313" key="11">
    <source>
        <dbReference type="Proteomes" id="UP000236340"/>
    </source>
</evidence>
<comment type="function">
    <text evidence="8">Toxic component of a toxin-antitoxin (TA) system. An RNase.</text>
</comment>
<dbReference type="InterPro" id="IPR022907">
    <property type="entry name" value="VapC_family"/>
</dbReference>
<organism evidence="10 11">
    <name type="scientific">Geothermobacter hydrogeniphilus</name>
    <dbReference type="NCBI Taxonomy" id="1969733"/>
    <lineage>
        <taxon>Bacteria</taxon>
        <taxon>Pseudomonadati</taxon>
        <taxon>Thermodesulfobacteriota</taxon>
        <taxon>Desulfuromonadia</taxon>
        <taxon>Desulfuromonadales</taxon>
        <taxon>Geothermobacteraceae</taxon>
        <taxon>Geothermobacter</taxon>
    </lineage>
</organism>
<evidence type="ECO:0000313" key="10">
    <source>
        <dbReference type="EMBL" id="PNU18573.1"/>
    </source>
</evidence>
<dbReference type="Proteomes" id="UP000236340">
    <property type="component" value="Unassembled WGS sequence"/>
</dbReference>
<keyword evidence="3 8" id="KW-0540">Nuclease</keyword>
<comment type="caution">
    <text evidence="10">The sequence shown here is derived from an EMBL/GenBank/DDBJ whole genome shotgun (WGS) entry which is preliminary data.</text>
</comment>
<keyword evidence="6 8" id="KW-0460">Magnesium</keyword>
<feature type="domain" description="PIN" evidence="9">
    <location>
        <begin position="7"/>
        <end position="108"/>
    </location>
</feature>
<comment type="similarity">
    <text evidence="7 8">Belongs to the PINc/VapC protein family.</text>
</comment>
<evidence type="ECO:0000256" key="3">
    <source>
        <dbReference type="ARBA" id="ARBA00022722"/>
    </source>
</evidence>
<dbReference type="SUPFAM" id="SSF88723">
    <property type="entry name" value="PIN domain-like"/>
    <property type="match status" value="1"/>
</dbReference>
<evidence type="ECO:0000256" key="6">
    <source>
        <dbReference type="ARBA" id="ARBA00022842"/>
    </source>
</evidence>
<keyword evidence="2 8" id="KW-1277">Toxin-antitoxin system</keyword>
<comment type="cofactor">
    <cofactor evidence="1 8">
        <name>Mg(2+)</name>
        <dbReference type="ChEBI" id="CHEBI:18420"/>
    </cofactor>
</comment>
<name>A0A2K2H5S3_9BACT</name>
<dbReference type="GO" id="GO:0000287">
    <property type="term" value="F:magnesium ion binding"/>
    <property type="evidence" value="ECO:0007669"/>
    <property type="project" value="UniProtKB-UniRule"/>
</dbReference>
<protein>
    <recommendedName>
        <fullName evidence="8">Ribonuclease VapC</fullName>
        <shortName evidence="8">RNase VapC</shortName>
        <ecNumber evidence="8">3.1.-.-</ecNumber>
    </recommendedName>
    <alternativeName>
        <fullName evidence="8">Toxin VapC</fullName>
    </alternativeName>
</protein>
<dbReference type="HAMAP" id="MF_00265">
    <property type="entry name" value="VapC_Nob1"/>
    <property type="match status" value="1"/>
</dbReference>
<evidence type="ECO:0000256" key="4">
    <source>
        <dbReference type="ARBA" id="ARBA00022723"/>
    </source>
</evidence>
<sequence length="123" mass="13784">MAAVKALLDTNILIDYLNGIEQAREELDRHDRLLISVITWMEVMVGATAEEDAPVRAFLSRFEVVPVTPEIAERAVEIRRQTGIRLPDAIIWAGAQCEDALLVSRNSRDFPPDAPGVRMPYLL</sequence>
<dbReference type="InterPro" id="IPR029060">
    <property type="entry name" value="PIN-like_dom_sf"/>
</dbReference>
<feature type="binding site" evidence="8">
    <location>
        <position position="9"/>
    </location>
    <ligand>
        <name>Mg(2+)</name>
        <dbReference type="ChEBI" id="CHEBI:18420"/>
    </ligand>
</feature>
<dbReference type="PANTHER" id="PTHR33653">
    <property type="entry name" value="RIBONUCLEASE VAPC2"/>
    <property type="match status" value="1"/>
</dbReference>
<dbReference type="GO" id="GO:0004540">
    <property type="term" value="F:RNA nuclease activity"/>
    <property type="evidence" value="ECO:0007669"/>
    <property type="project" value="InterPro"/>
</dbReference>
<evidence type="ECO:0000256" key="1">
    <source>
        <dbReference type="ARBA" id="ARBA00001946"/>
    </source>
</evidence>
<reference evidence="10 11" key="1">
    <citation type="journal article" date="2018" name="Genome Announc.">
        <title>Genome Sequence of Geothermobacter sp. HR-1 Iron Reducer from the Loihi Seamount.</title>
        <authorList>
            <person name="Smith H."/>
            <person name="Abuyen K."/>
            <person name="Tremblay J."/>
            <person name="Savalia P."/>
            <person name="Perez-Rodriguez I."/>
            <person name="Emerson D."/>
            <person name="Tully B."/>
            <person name="Amend J."/>
        </authorList>
    </citation>
    <scope>NUCLEOTIDE SEQUENCE [LARGE SCALE GENOMIC DNA]</scope>
    <source>
        <strain evidence="10 11">HR-1</strain>
    </source>
</reference>
<dbReference type="Pfam" id="PF01850">
    <property type="entry name" value="PIN"/>
    <property type="match status" value="1"/>
</dbReference>